<organism evidence="1 2">
    <name type="scientific">Kingdonia uniflora</name>
    <dbReference type="NCBI Taxonomy" id="39325"/>
    <lineage>
        <taxon>Eukaryota</taxon>
        <taxon>Viridiplantae</taxon>
        <taxon>Streptophyta</taxon>
        <taxon>Embryophyta</taxon>
        <taxon>Tracheophyta</taxon>
        <taxon>Spermatophyta</taxon>
        <taxon>Magnoliopsida</taxon>
        <taxon>Ranunculales</taxon>
        <taxon>Circaeasteraceae</taxon>
        <taxon>Kingdonia</taxon>
    </lineage>
</organism>
<evidence type="ECO:0000313" key="2">
    <source>
        <dbReference type="Proteomes" id="UP000541444"/>
    </source>
</evidence>
<protein>
    <submittedName>
        <fullName evidence="1">Uncharacterized protein</fullName>
    </submittedName>
</protein>
<gene>
    <name evidence="1" type="ORF">GIB67_035515</name>
</gene>
<comment type="caution">
    <text evidence="1">The sequence shown here is derived from an EMBL/GenBank/DDBJ whole genome shotgun (WGS) entry which is preliminary data.</text>
</comment>
<sequence>MESLQTSHIPHPITSLAFTPNKQKLSILINLSKTPSSSLHSPLCCSFSSFRTPSKPCVPFAVSESQSSQAVSLETGEWAMQAFKRMIQSPRCMHIVLMYFRSDEISCYFHLLVEPCVDGGDRQTKVRRPRVSRAGGSSQVLLLDWIKKRWQHNLTLLSDLSLRLPFRDALLFPRTAWAQMPVPGLKGSQNVIQLSMLILVHKNHALQ</sequence>
<proteinExistence type="predicted"/>
<dbReference type="Proteomes" id="UP000541444">
    <property type="component" value="Unassembled WGS sequence"/>
</dbReference>
<accession>A0A7J7MC43</accession>
<dbReference type="EMBL" id="JACGCM010001629">
    <property type="protein sequence ID" value="KAF6152447.1"/>
    <property type="molecule type" value="Genomic_DNA"/>
</dbReference>
<dbReference type="AlphaFoldDB" id="A0A7J7MC43"/>
<name>A0A7J7MC43_9MAGN</name>
<evidence type="ECO:0000313" key="1">
    <source>
        <dbReference type="EMBL" id="KAF6152447.1"/>
    </source>
</evidence>
<keyword evidence="2" id="KW-1185">Reference proteome</keyword>
<reference evidence="1 2" key="1">
    <citation type="journal article" date="2020" name="IScience">
        <title>Genome Sequencing of the Endangered Kingdonia uniflora (Circaeasteraceae, Ranunculales) Reveals Potential Mechanisms of Evolutionary Specialization.</title>
        <authorList>
            <person name="Sun Y."/>
            <person name="Deng T."/>
            <person name="Zhang A."/>
            <person name="Moore M.J."/>
            <person name="Landis J.B."/>
            <person name="Lin N."/>
            <person name="Zhang H."/>
            <person name="Zhang X."/>
            <person name="Huang J."/>
            <person name="Zhang X."/>
            <person name="Sun H."/>
            <person name="Wang H."/>
        </authorList>
    </citation>
    <scope>NUCLEOTIDE SEQUENCE [LARGE SCALE GENOMIC DNA]</scope>
    <source>
        <strain evidence="1">TB1705</strain>
        <tissue evidence="1">Leaf</tissue>
    </source>
</reference>